<keyword evidence="1" id="KW-0812">Transmembrane</keyword>
<feature type="transmembrane region" description="Helical" evidence="1">
    <location>
        <begin position="92"/>
        <end position="112"/>
    </location>
</feature>
<feature type="transmembrane region" description="Helical" evidence="1">
    <location>
        <begin position="16"/>
        <end position="35"/>
    </location>
</feature>
<reference evidence="3" key="1">
    <citation type="submission" date="2016-10" db="EMBL/GenBank/DDBJ databases">
        <authorList>
            <person name="Varghese N."/>
            <person name="Submissions S."/>
        </authorList>
    </citation>
    <scope>NUCLEOTIDE SEQUENCE [LARGE SCALE GENOMIC DNA]</scope>
    <source>
        <strain evidence="3">DSM 20632</strain>
    </source>
</reference>
<keyword evidence="1" id="KW-0472">Membrane</keyword>
<feature type="transmembrane region" description="Helical" evidence="1">
    <location>
        <begin position="41"/>
        <end position="60"/>
    </location>
</feature>
<sequence length="117" mass="12265">MVTADTTLPGRSGAQYLTLALAFLALFLIPPFLAVSMSAEATTATLLVYLPAASVALGLVDAAWFRFTWSFPAIAAAIFWVSTLMMYNPGTWIYAVGVFVLCALGGAAGRALRGGAR</sequence>
<dbReference type="OrthoDB" id="4424210at2"/>
<gene>
    <name evidence="2" type="ORF">SAMN04488535_1177</name>
</gene>
<evidence type="ECO:0000313" key="3">
    <source>
        <dbReference type="Proteomes" id="UP000199350"/>
    </source>
</evidence>
<dbReference type="Proteomes" id="UP000199350">
    <property type="component" value="Chromosome I"/>
</dbReference>
<name>A0A1G9NTY9_9CORY</name>
<dbReference type="RefSeq" id="WP_092149959.1">
    <property type="nucleotide sequence ID" value="NZ_LT629700.1"/>
</dbReference>
<accession>A0A1G9NTY9</accession>
<organism evidence="2 3">
    <name type="scientific">Corynebacterium mycetoides</name>
    <dbReference type="NCBI Taxonomy" id="38302"/>
    <lineage>
        <taxon>Bacteria</taxon>
        <taxon>Bacillati</taxon>
        <taxon>Actinomycetota</taxon>
        <taxon>Actinomycetes</taxon>
        <taxon>Mycobacteriales</taxon>
        <taxon>Corynebacteriaceae</taxon>
        <taxon>Corynebacterium</taxon>
    </lineage>
</organism>
<dbReference type="AlphaFoldDB" id="A0A1G9NTY9"/>
<protein>
    <submittedName>
        <fullName evidence="2">Uncharacterized protein</fullName>
    </submittedName>
</protein>
<evidence type="ECO:0000313" key="2">
    <source>
        <dbReference type="EMBL" id="SDL90058.1"/>
    </source>
</evidence>
<proteinExistence type="predicted"/>
<keyword evidence="3" id="KW-1185">Reference proteome</keyword>
<evidence type="ECO:0000256" key="1">
    <source>
        <dbReference type="SAM" id="Phobius"/>
    </source>
</evidence>
<dbReference type="EMBL" id="LT629700">
    <property type="protein sequence ID" value="SDL90058.1"/>
    <property type="molecule type" value="Genomic_DNA"/>
</dbReference>
<feature type="transmembrane region" description="Helical" evidence="1">
    <location>
        <begin position="67"/>
        <end position="86"/>
    </location>
</feature>
<keyword evidence="1" id="KW-1133">Transmembrane helix</keyword>